<evidence type="ECO:0000256" key="1">
    <source>
        <dbReference type="SAM" id="Phobius"/>
    </source>
</evidence>
<dbReference type="AlphaFoldDB" id="A0A5A7T8S2"/>
<dbReference type="EMBL" id="SSTE01018412">
    <property type="protein sequence ID" value="KAA0039278.1"/>
    <property type="molecule type" value="Genomic_DNA"/>
</dbReference>
<evidence type="ECO:0000313" key="2">
    <source>
        <dbReference type="EMBL" id="KAA0039278.1"/>
    </source>
</evidence>
<keyword evidence="1" id="KW-1133">Transmembrane helix</keyword>
<sequence>MGEKWRNYTKEVKKVIFLGAPIITALLLQYLLQVITLILIGHLDDELLLSGVSIAISFVRVTGFSLLVISSSPFPSPFSLLSLSSFLLTFTM</sequence>
<keyword evidence="1" id="KW-0472">Membrane</keyword>
<dbReference type="Proteomes" id="UP000321393">
    <property type="component" value="Unassembled WGS sequence"/>
</dbReference>
<evidence type="ECO:0000313" key="3">
    <source>
        <dbReference type="Proteomes" id="UP000321393"/>
    </source>
</evidence>
<reference evidence="2 3" key="1">
    <citation type="submission" date="2019-08" db="EMBL/GenBank/DDBJ databases">
        <title>Draft genome sequences of two oriental melons (Cucumis melo L. var makuwa).</title>
        <authorList>
            <person name="Kwon S.-Y."/>
        </authorList>
    </citation>
    <scope>NUCLEOTIDE SEQUENCE [LARGE SCALE GENOMIC DNA]</scope>
    <source>
        <strain evidence="3">cv. SW 3</strain>
        <tissue evidence="2">Leaf</tissue>
    </source>
</reference>
<feature type="transmembrane region" description="Helical" evidence="1">
    <location>
        <begin position="47"/>
        <end position="68"/>
    </location>
</feature>
<name>A0A5A7T8S2_CUCMM</name>
<comment type="caution">
    <text evidence="2">The sequence shown here is derived from an EMBL/GenBank/DDBJ whole genome shotgun (WGS) entry which is preliminary data.</text>
</comment>
<proteinExistence type="predicted"/>
<dbReference type="STRING" id="1194695.A0A5A7T8S2"/>
<accession>A0A5A7T8S2</accession>
<gene>
    <name evidence="2" type="ORF">E6C27_scaffold64G00690</name>
</gene>
<feature type="transmembrane region" description="Helical" evidence="1">
    <location>
        <begin position="15"/>
        <end position="40"/>
    </location>
</feature>
<keyword evidence="1" id="KW-0812">Transmembrane</keyword>
<organism evidence="2 3">
    <name type="scientific">Cucumis melo var. makuwa</name>
    <name type="common">Oriental melon</name>
    <dbReference type="NCBI Taxonomy" id="1194695"/>
    <lineage>
        <taxon>Eukaryota</taxon>
        <taxon>Viridiplantae</taxon>
        <taxon>Streptophyta</taxon>
        <taxon>Embryophyta</taxon>
        <taxon>Tracheophyta</taxon>
        <taxon>Spermatophyta</taxon>
        <taxon>Magnoliopsida</taxon>
        <taxon>eudicotyledons</taxon>
        <taxon>Gunneridae</taxon>
        <taxon>Pentapetalae</taxon>
        <taxon>rosids</taxon>
        <taxon>fabids</taxon>
        <taxon>Cucurbitales</taxon>
        <taxon>Cucurbitaceae</taxon>
        <taxon>Benincaseae</taxon>
        <taxon>Cucumis</taxon>
    </lineage>
</organism>
<protein>
    <submittedName>
        <fullName evidence="2">Protein DETOXIFICATION 12-like isoform X3</fullName>
    </submittedName>
</protein>